<organism evidence="2 3">
    <name type="scientific">Anaerostipes rhamnosivorans</name>
    <dbReference type="NCBI Taxonomy" id="1229621"/>
    <lineage>
        <taxon>Bacteria</taxon>
        <taxon>Bacillati</taxon>
        <taxon>Bacillota</taxon>
        <taxon>Clostridia</taxon>
        <taxon>Lachnospirales</taxon>
        <taxon>Lachnospiraceae</taxon>
        <taxon>Anaerostipes</taxon>
    </lineage>
</organism>
<sequence>MKLSTKGRYGLRAIVDIAVFAETEPAAVSAISERQDISIRYLEQLLSKLRKAGLVRSIRGAQGGYVLSRSAKEISVGDVLRALEGDLTPVDCTELTDTEETCSSSKYCVTKTVWKRINDSIAKTVDAIYLSELADEAKAVQQGKPAERKCER</sequence>
<dbReference type="NCBIfam" id="TIGR00738">
    <property type="entry name" value="rrf2_super"/>
    <property type="match status" value="1"/>
</dbReference>
<dbReference type="AlphaFoldDB" id="A0A4V1EGE7"/>
<gene>
    <name evidence="2" type="ORF">AR1Y2_2366</name>
</gene>
<protein>
    <submittedName>
        <fullName evidence="2">Iron-sulfur cluster regulator IscR</fullName>
    </submittedName>
</protein>
<dbReference type="EMBL" id="CP040058">
    <property type="protein sequence ID" value="QCP35820.1"/>
    <property type="molecule type" value="Genomic_DNA"/>
</dbReference>
<proteinExistence type="predicted"/>
<dbReference type="PROSITE" id="PS51197">
    <property type="entry name" value="HTH_RRF2_2"/>
    <property type="match status" value="1"/>
</dbReference>
<dbReference type="Gene3D" id="1.10.10.10">
    <property type="entry name" value="Winged helix-like DNA-binding domain superfamily/Winged helix DNA-binding domain"/>
    <property type="match status" value="1"/>
</dbReference>
<evidence type="ECO:0000256" key="1">
    <source>
        <dbReference type="ARBA" id="ARBA00023125"/>
    </source>
</evidence>
<name>A0A4V1EGE7_9FIRM</name>
<reference evidence="2 3" key="1">
    <citation type="submission" date="2019-05" db="EMBL/GenBank/DDBJ databases">
        <title>Complete genome sequencing of Anaerostipes rhamnosivorans.</title>
        <authorList>
            <person name="Bui T.P.N."/>
            <person name="de Vos W.M."/>
        </authorList>
    </citation>
    <scope>NUCLEOTIDE SEQUENCE [LARGE SCALE GENOMIC DNA]</scope>
    <source>
        <strain evidence="2 3">1y2</strain>
    </source>
</reference>
<keyword evidence="3" id="KW-1185">Reference proteome</keyword>
<dbReference type="Pfam" id="PF02082">
    <property type="entry name" value="Rrf2"/>
    <property type="match status" value="1"/>
</dbReference>
<dbReference type="GO" id="GO:0005829">
    <property type="term" value="C:cytosol"/>
    <property type="evidence" value="ECO:0007669"/>
    <property type="project" value="TreeGrafter"/>
</dbReference>
<accession>A0A4V1EGE7</accession>
<dbReference type="InterPro" id="IPR000944">
    <property type="entry name" value="Tscrpt_reg_Rrf2"/>
</dbReference>
<dbReference type="RefSeq" id="WP_175403638.1">
    <property type="nucleotide sequence ID" value="NZ_CP040058.1"/>
</dbReference>
<evidence type="ECO:0000313" key="3">
    <source>
        <dbReference type="Proteomes" id="UP000298653"/>
    </source>
</evidence>
<keyword evidence="1" id="KW-0238">DNA-binding</keyword>
<dbReference type="GO" id="GO:0003700">
    <property type="term" value="F:DNA-binding transcription factor activity"/>
    <property type="evidence" value="ECO:0007669"/>
    <property type="project" value="TreeGrafter"/>
</dbReference>
<dbReference type="InterPro" id="IPR030489">
    <property type="entry name" value="TR_Rrf2-type_CS"/>
</dbReference>
<dbReference type="Proteomes" id="UP000298653">
    <property type="component" value="Chromosome"/>
</dbReference>
<dbReference type="GO" id="GO:0003677">
    <property type="term" value="F:DNA binding"/>
    <property type="evidence" value="ECO:0007669"/>
    <property type="project" value="UniProtKB-KW"/>
</dbReference>
<dbReference type="SUPFAM" id="SSF46785">
    <property type="entry name" value="Winged helix' DNA-binding domain"/>
    <property type="match status" value="1"/>
</dbReference>
<dbReference type="PANTHER" id="PTHR33221">
    <property type="entry name" value="WINGED HELIX-TURN-HELIX TRANSCRIPTIONAL REGULATOR, RRF2 FAMILY"/>
    <property type="match status" value="1"/>
</dbReference>
<dbReference type="KEGG" id="arf:AR1Y2_2366"/>
<dbReference type="PROSITE" id="PS01332">
    <property type="entry name" value="HTH_RRF2_1"/>
    <property type="match status" value="1"/>
</dbReference>
<dbReference type="InterPro" id="IPR036390">
    <property type="entry name" value="WH_DNA-bd_sf"/>
</dbReference>
<dbReference type="InterPro" id="IPR036388">
    <property type="entry name" value="WH-like_DNA-bd_sf"/>
</dbReference>
<evidence type="ECO:0000313" key="2">
    <source>
        <dbReference type="EMBL" id="QCP35820.1"/>
    </source>
</evidence>
<dbReference type="PANTHER" id="PTHR33221:SF5">
    <property type="entry name" value="HTH-TYPE TRANSCRIPTIONAL REGULATOR ISCR"/>
    <property type="match status" value="1"/>
</dbReference>